<reference evidence="1 2" key="1">
    <citation type="submission" date="2020-08" db="EMBL/GenBank/DDBJ databases">
        <title>Sequencing the genomes of 1000 actinobacteria strains.</title>
        <authorList>
            <person name="Klenk H.-P."/>
        </authorList>
    </citation>
    <scope>NUCLEOTIDE SEQUENCE [LARGE SCALE GENOMIC DNA]</scope>
    <source>
        <strain evidence="1 2">DSM 105369</strain>
    </source>
</reference>
<evidence type="ECO:0000313" key="1">
    <source>
        <dbReference type="EMBL" id="MBB2893457.1"/>
    </source>
</evidence>
<evidence type="ECO:0000313" key="2">
    <source>
        <dbReference type="Proteomes" id="UP000559182"/>
    </source>
</evidence>
<name>A0A839N891_9MICO</name>
<organism evidence="1 2">
    <name type="scientific">Flexivirga oryzae</name>
    <dbReference type="NCBI Taxonomy" id="1794944"/>
    <lineage>
        <taxon>Bacteria</taxon>
        <taxon>Bacillati</taxon>
        <taxon>Actinomycetota</taxon>
        <taxon>Actinomycetes</taxon>
        <taxon>Micrococcales</taxon>
        <taxon>Dermacoccaceae</taxon>
        <taxon>Flexivirga</taxon>
    </lineage>
</organism>
<keyword evidence="2" id="KW-1185">Reference proteome</keyword>
<proteinExistence type="predicted"/>
<dbReference type="Proteomes" id="UP000559182">
    <property type="component" value="Unassembled WGS sequence"/>
</dbReference>
<dbReference type="EMBL" id="JACHVQ010000003">
    <property type="protein sequence ID" value="MBB2893457.1"/>
    <property type="molecule type" value="Genomic_DNA"/>
</dbReference>
<protein>
    <submittedName>
        <fullName evidence="1">Uncharacterized protein</fullName>
    </submittedName>
</protein>
<dbReference type="InterPro" id="IPR054263">
    <property type="entry name" value="DUF6994"/>
</dbReference>
<dbReference type="AlphaFoldDB" id="A0A839N891"/>
<accession>A0A839N891</accession>
<sequence length="239" mass="27275">MTEGKLIDTAFDLRTDANGKDPDFASPTLRKYHQLLWSKPLPGGSTFTLDRSVRDHYLHHQSPLGEFSLSSDGVIATFTRWPAMASIVGQLPDAMNAEFLRISYTIGGFMLWPGNRIGGKWTINQARGCTRRISDRMDLTLECIRRHYIGETSPLAATLARYSDFFDLFEDFPGYVTFWLLHDLVNDDCSAVRFWLPFDDFTAPHVPTDVASYIEYRCQSIEFVERRASRMLRSLPSTS</sequence>
<gene>
    <name evidence="1" type="ORF">FHU39_003488</name>
</gene>
<comment type="caution">
    <text evidence="1">The sequence shown here is derived from an EMBL/GenBank/DDBJ whole genome shotgun (WGS) entry which is preliminary data.</text>
</comment>
<dbReference type="Pfam" id="PF22507">
    <property type="entry name" value="DUF6994"/>
    <property type="match status" value="1"/>
</dbReference>
<dbReference type="RefSeq" id="WP_183321861.1">
    <property type="nucleotide sequence ID" value="NZ_JACHVQ010000003.1"/>
</dbReference>